<reference evidence="9 10" key="1">
    <citation type="submission" date="2023-10" db="EMBL/GenBank/DDBJ databases">
        <title>Sorlinia euscelidii gen. nov., sp. nov., an acetic acid bacteria isolated from the gut of Euscelidius variegatus emitter.</title>
        <authorList>
            <person name="Michoud G."/>
            <person name="Marasco R."/>
            <person name="Seferji K."/>
            <person name="Gonella E."/>
            <person name="Garuglieri E."/>
            <person name="Alma A."/>
            <person name="Mapelli F."/>
            <person name="Borin S."/>
            <person name="Daffonchio D."/>
            <person name="Crotti E."/>
        </authorList>
    </citation>
    <scope>NUCLEOTIDE SEQUENCE [LARGE SCALE GENOMIC DNA]</scope>
    <source>
        <strain evidence="9 10">EV16P</strain>
    </source>
</reference>
<feature type="compositionally biased region" description="Basic residues" evidence="7">
    <location>
        <begin position="11"/>
        <end position="21"/>
    </location>
</feature>
<feature type="domain" description="MPN" evidence="8">
    <location>
        <begin position="131"/>
        <end position="253"/>
    </location>
</feature>
<name>A0ABU7U428_9PROT</name>
<dbReference type="NCBIfam" id="TIGR00608">
    <property type="entry name" value="radc"/>
    <property type="match status" value="1"/>
</dbReference>
<evidence type="ECO:0000259" key="8">
    <source>
        <dbReference type="PROSITE" id="PS50249"/>
    </source>
</evidence>
<dbReference type="InterPro" id="IPR001405">
    <property type="entry name" value="UPF0758"/>
</dbReference>
<keyword evidence="3" id="KW-0378">Hydrolase</keyword>
<dbReference type="InterPro" id="IPR025657">
    <property type="entry name" value="RadC_JAB"/>
</dbReference>
<evidence type="ECO:0000256" key="2">
    <source>
        <dbReference type="ARBA" id="ARBA00022723"/>
    </source>
</evidence>
<dbReference type="Proteomes" id="UP001312908">
    <property type="component" value="Unassembled WGS sequence"/>
</dbReference>
<evidence type="ECO:0000256" key="6">
    <source>
        <dbReference type="RuleBase" id="RU003797"/>
    </source>
</evidence>
<organism evidence="9 10">
    <name type="scientific">Sorlinia euscelidii</name>
    <dbReference type="NCBI Taxonomy" id="3081148"/>
    <lineage>
        <taxon>Bacteria</taxon>
        <taxon>Pseudomonadati</taxon>
        <taxon>Pseudomonadota</taxon>
        <taxon>Alphaproteobacteria</taxon>
        <taxon>Acetobacterales</taxon>
        <taxon>Acetobacteraceae</taxon>
        <taxon>Sorlinia</taxon>
    </lineage>
</organism>
<evidence type="ECO:0000256" key="7">
    <source>
        <dbReference type="SAM" id="MobiDB-lite"/>
    </source>
</evidence>
<dbReference type="InterPro" id="IPR037518">
    <property type="entry name" value="MPN"/>
</dbReference>
<dbReference type="PROSITE" id="PS50249">
    <property type="entry name" value="MPN"/>
    <property type="match status" value="1"/>
</dbReference>
<feature type="region of interest" description="Disordered" evidence="7">
    <location>
        <begin position="1"/>
        <end position="24"/>
    </location>
</feature>
<comment type="caution">
    <text evidence="9">The sequence shown here is derived from an EMBL/GenBank/DDBJ whole genome shotgun (WGS) entry which is preliminary data.</text>
</comment>
<keyword evidence="4" id="KW-0862">Zinc</keyword>
<sequence length="271" mass="30054">MSQREATLPRINRKNRTRKRPTGSNDLFDVIGSGWSRIALSEIEAAESLPVKDDYDQIRHFLRVLQIPEDVAAAVSVNLKARFGSFSGLLCAPNEALTSVPNFPTGAIIAVRLVQEAAIRINRERINKKNVLADKQFLLDYLTSRLAREAVEQFRVIFLSDDGGFLADEAQAQGTVNHTPVYPREVARRAMELRAANLILVHNHPSGDPTPSGSDIHMTHQIMYATRLIGVDILDHLVIGKGRYASLKELGLLEPVIEDRPKRGGKPKIPG</sequence>
<gene>
    <name evidence="9" type="ORF">DOFOFD_11380</name>
</gene>
<dbReference type="PROSITE" id="PS01302">
    <property type="entry name" value="UPF0758"/>
    <property type="match status" value="1"/>
</dbReference>
<dbReference type="EMBL" id="JAWJZY010000006">
    <property type="protein sequence ID" value="MEE8659600.1"/>
    <property type="molecule type" value="Genomic_DNA"/>
</dbReference>
<protein>
    <recommendedName>
        <fullName evidence="8">MPN domain-containing protein</fullName>
    </recommendedName>
</protein>
<keyword evidence="1" id="KW-0645">Protease</keyword>
<dbReference type="PANTHER" id="PTHR30471:SF3">
    <property type="entry name" value="UPF0758 PROTEIN YEES-RELATED"/>
    <property type="match status" value="1"/>
</dbReference>
<evidence type="ECO:0000313" key="9">
    <source>
        <dbReference type="EMBL" id="MEE8659600.1"/>
    </source>
</evidence>
<evidence type="ECO:0000256" key="4">
    <source>
        <dbReference type="ARBA" id="ARBA00022833"/>
    </source>
</evidence>
<dbReference type="Pfam" id="PF04002">
    <property type="entry name" value="RadC"/>
    <property type="match status" value="1"/>
</dbReference>
<accession>A0ABU7U428</accession>
<evidence type="ECO:0000256" key="1">
    <source>
        <dbReference type="ARBA" id="ARBA00022670"/>
    </source>
</evidence>
<evidence type="ECO:0000256" key="5">
    <source>
        <dbReference type="ARBA" id="ARBA00023049"/>
    </source>
</evidence>
<dbReference type="PANTHER" id="PTHR30471">
    <property type="entry name" value="DNA REPAIR PROTEIN RADC"/>
    <property type="match status" value="1"/>
</dbReference>
<dbReference type="CDD" id="cd08071">
    <property type="entry name" value="MPN_DUF2466"/>
    <property type="match status" value="1"/>
</dbReference>
<dbReference type="SUPFAM" id="SSF102712">
    <property type="entry name" value="JAB1/MPN domain"/>
    <property type="match status" value="1"/>
</dbReference>
<comment type="similarity">
    <text evidence="6">Belongs to the UPF0758 family.</text>
</comment>
<dbReference type="Gene3D" id="3.40.140.10">
    <property type="entry name" value="Cytidine Deaminase, domain 2"/>
    <property type="match status" value="1"/>
</dbReference>
<keyword evidence="5" id="KW-0482">Metalloprotease</keyword>
<proteinExistence type="inferred from homology"/>
<keyword evidence="10" id="KW-1185">Reference proteome</keyword>
<dbReference type="InterPro" id="IPR020891">
    <property type="entry name" value="UPF0758_CS"/>
</dbReference>
<evidence type="ECO:0000313" key="10">
    <source>
        <dbReference type="Proteomes" id="UP001312908"/>
    </source>
</evidence>
<evidence type="ECO:0000256" key="3">
    <source>
        <dbReference type="ARBA" id="ARBA00022801"/>
    </source>
</evidence>
<keyword evidence="2" id="KW-0479">Metal-binding</keyword>